<evidence type="ECO:0000256" key="2">
    <source>
        <dbReference type="ARBA" id="ARBA00022840"/>
    </source>
</evidence>
<comment type="caution">
    <text evidence="4">The sequence shown here is derived from an EMBL/GenBank/DDBJ whole genome shotgun (WGS) entry which is preliminary data.</text>
</comment>
<dbReference type="PANTHER" id="PTHR16305:SF28">
    <property type="entry name" value="GUANYLATE CYCLASE DOMAIN-CONTAINING PROTEIN"/>
    <property type="match status" value="1"/>
</dbReference>
<feature type="domain" description="Orc1-like AAA ATPase" evidence="3">
    <location>
        <begin position="12"/>
        <end position="200"/>
    </location>
</feature>
<dbReference type="Pfam" id="PF13191">
    <property type="entry name" value="AAA_16"/>
    <property type="match status" value="1"/>
</dbReference>
<sequence length="895" mass="97309">MAAVFVDRVDSVGALRGVALDLLDGRGASFTVEGDSGMGKSALLAAFPEHDQGGRDLAERIRFARVRCAPVVGEGNPYRLALDILTALREQSGTRRWWRRVGGAAARSAPGLLGLLVPGLGPVLEAGRGLTEAAMNSGSMPGDSLLPQQEAVAGHIADAILEEVSTGKPAMVLVDDVQYSDLSSLQVLHRLVEAAPGRPLGLVFGHGSYASESGNGVNAAALLEHWEFGGLIQRHRLTGLPEDAVAELVRLRHPDSDPSALSTRLCDVTDGHPIFVDQCLRLLRSGHTGQVPLPEDLPHAVRSRFARLDGDVRELLVVGATQGPAFLSRAVAEAIGAPHGEVMQRLRDTAQSHGLIRERQNRPLWVQWVGSDLYEFEHRALQKGIYEQQSAAQKQHRHHRLASALTALADAAGPGETPLELRLDIAGQLRRGGPQSLAASAAAHYELARSVAVSGLSFADAERHCAVAIRAARELPADGGDRDQRLVEAAELLLSLTEVRWQGHAEPTGDLDIDALAAEAEEAARRLADRRLIARTTLLRGKTLLATQGLKPSLLKLREAVDRARECGDPVSLFVALVEYGRQLPKQDLRAGLQALFAAEELYASEPCLGEARNPVLQHARNLNEMQLGVNLYDSGRLGEARVRLLRCTARLRSEHLRAELPIALNYLAQLHIATGERRQAQEVLREALDFEEARGGDSGWHAYNTALLALTLVHDPESRGRERALVLAEEAWSETQRTWLANLVPIVRNLYAEVLLETAADTAALDQAYRLAVDTCVETRQTGMRRSEIAAFMLCGRVRLRQGDAPAAAGHAREALHTLEEVGDMPALRTEEVLHHAARALHADGAVDEARALWERARAEVARKESHLDDAAQRRRFRTEVPLNRAILGEDEPS</sequence>
<name>A0ABW7UYS9_9ACTN</name>
<dbReference type="InterPro" id="IPR011990">
    <property type="entry name" value="TPR-like_helical_dom_sf"/>
</dbReference>
<dbReference type="Gene3D" id="1.25.40.10">
    <property type="entry name" value="Tetratricopeptide repeat domain"/>
    <property type="match status" value="1"/>
</dbReference>
<keyword evidence="1" id="KW-0547">Nucleotide-binding</keyword>
<evidence type="ECO:0000313" key="5">
    <source>
        <dbReference type="Proteomes" id="UP001611548"/>
    </source>
</evidence>
<proteinExistence type="predicted"/>
<evidence type="ECO:0000256" key="1">
    <source>
        <dbReference type="ARBA" id="ARBA00022741"/>
    </source>
</evidence>
<dbReference type="PANTHER" id="PTHR16305">
    <property type="entry name" value="TESTICULAR SOLUBLE ADENYLYL CYCLASE"/>
    <property type="match status" value="1"/>
</dbReference>
<accession>A0ABW7UYS9</accession>
<dbReference type="RefSeq" id="WP_055471772.1">
    <property type="nucleotide sequence ID" value="NZ_JBIRWE010000010.1"/>
</dbReference>
<evidence type="ECO:0000313" key="4">
    <source>
        <dbReference type="EMBL" id="MFI1966567.1"/>
    </source>
</evidence>
<keyword evidence="2" id="KW-0067">ATP-binding</keyword>
<gene>
    <name evidence="4" type="ORF">ACH429_21060</name>
</gene>
<reference evidence="4 5" key="1">
    <citation type="submission" date="2024-10" db="EMBL/GenBank/DDBJ databases">
        <title>The Natural Products Discovery Center: Release of the First 8490 Sequenced Strains for Exploring Actinobacteria Biosynthetic Diversity.</title>
        <authorList>
            <person name="Kalkreuter E."/>
            <person name="Kautsar S.A."/>
            <person name="Yang D."/>
            <person name="Bader C.D."/>
            <person name="Teijaro C.N."/>
            <person name="Fluegel L."/>
            <person name="Davis C.M."/>
            <person name="Simpson J.R."/>
            <person name="Lauterbach L."/>
            <person name="Steele A.D."/>
            <person name="Gui C."/>
            <person name="Meng S."/>
            <person name="Li G."/>
            <person name="Viehrig K."/>
            <person name="Ye F."/>
            <person name="Su P."/>
            <person name="Kiefer A.F."/>
            <person name="Nichols A."/>
            <person name="Cepeda A.J."/>
            <person name="Yan W."/>
            <person name="Fan B."/>
            <person name="Jiang Y."/>
            <person name="Adhikari A."/>
            <person name="Zheng C.-J."/>
            <person name="Schuster L."/>
            <person name="Cowan T.M."/>
            <person name="Smanski M.J."/>
            <person name="Chevrette M.G."/>
            <person name="De Carvalho L.P.S."/>
            <person name="Shen B."/>
        </authorList>
    </citation>
    <scope>NUCLEOTIDE SEQUENCE [LARGE SCALE GENOMIC DNA]</scope>
    <source>
        <strain evidence="4 5">NPDC020327</strain>
    </source>
</reference>
<protein>
    <submittedName>
        <fullName evidence="4">AAA family ATPase</fullName>
    </submittedName>
</protein>
<dbReference type="InterPro" id="IPR041664">
    <property type="entry name" value="AAA_16"/>
</dbReference>
<evidence type="ECO:0000259" key="3">
    <source>
        <dbReference type="Pfam" id="PF13191"/>
    </source>
</evidence>
<dbReference type="EMBL" id="JBIRWE010000010">
    <property type="protein sequence ID" value="MFI1966567.1"/>
    <property type="molecule type" value="Genomic_DNA"/>
</dbReference>
<keyword evidence="5" id="KW-1185">Reference proteome</keyword>
<organism evidence="4 5">
    <name type="scientific">Streptomyces pathocidini</name>
    <dbReference type="NCBI Taxonomy" id="1650571"/>
    <lineage>
        <taxon>Bacteria</taxon>
        <taxon>Bacillati</taxon>
        <taxon>Actinomycetota</taxon>
        <taxon>Actinomycetes</taxon>
        <taxon>Kitasatosporales</taxon>
        <taxon>Streptomycetaceae</taxon>
        <taxon>Streptomyces</taxon>
    </lineage>
</organism>
<dbReference type="Proteomes" id="UP001611548">
    <property type="component" value="Unassembled WGS sequence"/>
</dbReference>